<dbReference type="AlphaFoldDB" id="A0AA88HCV8"/>
<evidence type="ECO:0000256" key="1">
    <source>
        <dbReference type="SAM" id="MobiDB-lite"/>
    </source>
</evidence>
<dbReference type="Proteomes" id="UP001187531">
    <property type="component" value="Unassembled WGS sequence"/>
</dbReference>
<protein>
    <submittedName>
        <fullName evidence="2">Uncharacterized protein</fullName>
    </submittedName>
</protein>
<gene>
    <name evidence="2" type="ORF">QYM36_018408</name>
</gene>
<sequence>MASTKRSLLCDIDLNTQESKNKRRQVAFSNDDSCVDPPKFSEQIRSGSDLQNKFEEKLNKISKKRLEDFETLDRMRSSLHQQIDALVDEIELDLKREHDKNDLLLAEGCERMSELIKGIKELEALNQRRRQKIQDLLSAFSV</sequence>
<keyword evidence="3" id="KW-1185">Reference proteome</keyword>
<evidence type="ECO:0000313" key="3">
    <source>
        <dbReference type="Proteomes" id="UP001187531"/>
    </source>
</evidence>
<proteinExistence type="predicted"/>
<comment type="caution">
    <text evidence="2">The sequence shown here is derived from an EMBL/GenBank/DDBJ whole genome shotgun (WGS) entry which is preliminary data.</text>
</comment>
<dbReference type="EMBL" id="JAVRJZ010000124">
    <property type="protein sequence ID" value="KAK2703007.1"/>
    <property type="molecule type" value="Genomic_DNA"/>
</dbReference>
<organism evidence="2 3">
    <name type="scientific">Artemia franciscana</name>
    <name type="common">Brine shrimp</name>
    <name type="synonym">Artemia sanfranciscana</name>
    <dbReference type="NCBI Taxonomy" id="6661"/>
    <lineage>
        <taxon>Eukaryota</taxon>
        <taxon>Metazoa</taxon>
        <taxon>Ecdysozoa</taxon>
        <taxon>Arthropoda</taxon>
        <taxon>Crustacea</taxon>
        <taxon>Branchiopoda</taxon>
        <taxon>Anostraca</taxon>
        <taxon>Artemiidae</taxon>
        <taxon>Artemia</taxon>
    </lineage>
</organism>
<feature type="region of interest" description="Disordered" evidence="1">
    <location>
        <begin position="21"/>
        <end position="42"/>
    </location>
</feature>
<reference evidence="2" key="1">
    <citation type="submission" date="2023-07" db="EMBL/GenBank/DDBJ databases">
        <title>Chromosome-level genome assembly of Artemia franciscana.</title>
        <authorList>
            <person name="Jo E."/>
        </authorList>
    </citation>
    <scope>NUCLEOTIDE SEQUENCE</scope>
    <source>
        <tissue evidence="2">Whole body</tissue>
    </source>
</reference>
<name>A0AA88HCV8_ARTSF</name>
<evidence type="ECO:0000313" key="2">
    <source>
        <dbReference type="EMBL" id="KAK2703007.1"/>
    </source>
</evidence>
<accession>A0AA88HCV8</accession>